<comment type="similarity">
    <text evidence="1 8">Belongs to the glycosyl hydrolase 43 family.</text>
</comment>
<dbReference type="Gene3D" id="2.115.10.20">
    <property type="entry name" value="Glycosyl hydrolase domain, family 43"/>
    <property type="match status" value="1"/>
</dbReference>
<gene>
    <name evidence="10" type="ORF">GA0070612_3514</name>
</gene>
<keyword evidence="11" id="KW-1185">Reference proteome</keyword>
<dbReference type="AlphaFoldDB" id="A0A1C4XEH7"/>
<feature type="domain" description="Alpha-L-arabinofuranosidase B arabinose-binding" evidence="9">
    <location>
        <begin position="57"/>
        <end position="188"/>
    </location>
</feature>
<evidence type="ECO:0000256" key="1">
    <source>
        <dbReference type="ARBA" id="ARBA00009865"/>
    </source>
</evidence>
<dbReference type="SUPFAM" id="SSF110221">
    <property type="entry name" value="AbfB domain"/>
    <property type="match status" value="1"/>
</dbReference>
<evidence type="ECO:0000256" key="5">
    <source>
        <dbReference type="ARBA" id="ARBA00023295"/>
    </source>
</evidence>
<evidence type="ECO:0000313" key="10">
    <source>
        <dbReference type="EMBL" id="SCF06856.1"/>
    </source>
</evidence>
<organism evidence="10 11">
    <name type="scientific">Micromonospora chokoriensis</name>
    <dbReference type="NCBI Taxonomy" id="356851"/>
    <lineage>
        <taxon>Bacteria</taxon>
        <taxon>Bacillati</taxon>
        <taxon>Actinomycetota</taxon>
        <taxon>Actinomycetes</taxon>
        <taxon>Micromonosporales</taxon>
        <taxon>Micromonosporaceae</taxon>
        <taxon>Micromonospora</taxon>
    </lineage>
</organism>
<dbReference type="InterPro" id="IPR006710">
    <property type="entry name" value="Glyco_hydro_43"/>
</dbReference>
<keyword evidence="5 8" id="KW-0326">Glycosidase</keyword>
<dbReference type="RefSeq" id="WP_157742525.1">
    <property type="nucleotide sequence ID" value="NZ_LT607409.1"/>
</dbReference>
<keyword evidence="2" id="KW-0624">Polysaccharide degradation</keyword>
<dbReference type="Gene3D" id="2.80.10.50">
    <property type="match status" value="1"/>
</dbReference>
<evidence type="ECO:0000313" key="11">
    <source>
        <dbReference type="Proteomes" id="UP000198224"/>
    </source>
</evidence>
<reference evidence="11" key="1">
    <citation type="submission" date="2016-06" db="EMBL/GenBank/DDBJ databases">
        <authorList>
            <person name="Varghese N."/>
            <person name="Submissions Spin"/>
        </authorList>
    </citation>
    <scope>NUCLEOTIDE SEQUENCE [LARGE SCALE GENOMIC DNA]</scope>
    <source>
        <strain evidence="11">DSM 45160</strain>
    </source>
</reference>
<evidence type="ECO:0000256" key="3">
    <source>
        <dbReference type="ARBA" id="ARBA00022801"/>
    </source>
</evidence>
<name>A0A1C4XEH7_9ACTN</name>
<evidence type="ECO:0000256" key="7">
    <source>
        <dbReference type="PIRSR" id="PIRSR606710-2"/>
    </source>
</evidence>
<evidence type="ECO:0000256" key="6">
    <source>
        <dbReference type="PIRSR" id="PIRSR606710-1"/>
    </source>
</evidence>
<keyword evidence="4" id="KW-0119">Carbohydrate metabolism</keyword>
<keyword evidence="2" id="KW-0858">Xylan degradation</keyword>
<feature type="active site" description="Proton donor" evidence="6">
    <location>
        <position position="376"/>
    </location>
</feature>
<dbReference type="SUPFAM" id="SSF75005">
    <property type="entry name" value="Arabinanase/levansucrase/invertase"/>
    <property type="match status" value="1"/>
</dbReference>
<dbReference type="PANTHER" id="PTHR43772">
    <property type="entry name" value="ENDO-1,4-BETA-XYLANASE"/>
    <property type="match status" value="1"/>
</dbReference>
<dbReference type="Proteomes" id="UP000198224">
    <property type="component" value="Chromosome I"/>
</dbReference>
<dbReference type="InterPro" id="IPR007934">
    <property type="entry name" value="AbfB_ABD"/>
</dbReference>
<dbReference type="CDD" id="cd23399">
    <property type="entry name" value="beta-trefoil_ABD_ABFB"/>
    <property type="match status" value="1"/>
</dbReference>
<dbReference type="InterPro" id="IPR023296">
    <property type="entry name" value="Glyco_hydro_beta-prop_sf"/>
</dbReference>
<dbReference type="InterPro" id="IPR036195">
    <property type="entry name" value="AbfB_ABD_sf"/>
</dbReference>
<accession>A0A1C4XEH7</accession>
<dbReference type="GO" id="GO:0045493">
    <property type="term" value="P:xylan catabolic process"/>
    <property type="evidence" value="ECO:0007669"/>
    <property type="project" value="UniProtKB-KW"/>
</dbReference>
<dbReference type="Pfam" id="PF05270">
    <property type="entry name" value="AbfB"/>
    <property type="match status" value="1"/>
</dbReference>
<evidence type="ECO:0000259" key="9">
    <source>
        <dbReference type="Pfam" id="PF05270"/>
    </source>
</evidence>
<dbReference type="PANTHER" id="PTHR43772:SF2">
    <property type="entry name" value="PUTATIVE (AFU_ORTHOLOGUE AFUA_2G04480)-RELATED"/>
    <property type="match status" value="1"/>
</dbReference>
<protein>
    <submittedName>
        <fullName evidence="10">Alpha-L-arabinofuranosidase B (ABFB) domain-containing protein</fullName>
    </submittedName>
</protein>
<evidence type="ECO:0000256" key="4">
    <source>
        <dbReference type="ARBA" id="ARBA00023277"/>
    </source>
</evidence>
<proteinExistence type="inferred from homology"/>
<dbReference type="CDD" id="cd09004">
    <property type="entry name" value="GH43_bXyl-like"/>
    <property type="match status" value="1"/>
</dbReference>
<evidence type="ECO:0000256" key="2">
    <source>
        <dbReference type="ARBA" id="ARBA00022651"/>
    </source>
</evidence>
<feature type="site" description="Important for catalytic activity, responsible for pKa modulation of the active site Glu and correct orientation of both the proton donor and substrate" evidence="7">
    <location>
        <position position="329"/>
    </location>
</feature>
<feature type="active site" description="Proton acceptor" evidence="6">
    <location>
        <position position="209"/>
    </location>
</feature>
<evidence type="ECO:0000256" key="8">
    <source>
        <dbReference type="RuleBase" id="RU361187"/>
    </source>
</evidence>
<dbReference type="EMBL" id="LT607409">
    <property type="protein sequence ID" value="SCF06856.1"/>
    <property type="molecule type" value="Genomic_DNA"/>
</dbReference>
<dbReference type="Pfam" id="PF04616">
    <property type="entry name" value="Glyco_hydro_43"/>
    <property type="match status" value="1"/>
</dbReference>
<dbReference type="InterPro" id="IPR052176">
    <property type="entry name" value="Glycosyl_Hydrlase_43_Enz"/>
</dbReference>
<keyword evidence="3 8" id="KW-0378">Hydrolase</keyword>
<dbReference type="GO" id="GO:0046556">
    <property type="term" value="F:alpha-L-arabinofuranosidase activity"/>
    <property type="evidence" value="ECO:0007669"/>
    <property type="project" value="InterPro"/>
</dbReference>
<sequence>MFAWRSPASAVTGGSSDRINGVVGLRILVLSAVAAAAFVVAAGEPAHAATLPTGTRSLEAVNQAGRYVRHMDYLGRLDPVTSSSADQVKLDATFTVVNGLSSPHCYSFQTRSGLFLRHRDYRLRVDPNTGDATFRADATFCAVDGSVAGSVALTSYNYPDRRIRHRDFALWLDAYQDTAAFRADSSFRLAAPWAPRTTRGPVIPGLFADPHLAVINGRYYLYPTTDGYASWAGTYYKAFSSADLVNWTDHGVVLDHGPDVTWADNSAWAPAVASANGRYYLYFSGGAASGNTAKHLGVAVADSPVGPFRDALGRPLVRSDQFAGGQAIDPMVFTDDDGRSYLYWGQGVARAVRLNADMVSFDPAQARVVTPSGYNEAPFVFKRNGLYYFMWSENDTRSEDYRVAYATGPSALGPWTSRGVVLRKRLDAGIKGTGHHSVVRAPDTDTWHIAYHRFAVPAGNGTNRETAVDRMEFNADGTIRPVVPTL</sequence>
<dbReference type="GO" id="GO:0046373">
    <property type="term" value="P:L-arabinose metabolic process"/>
    <property type="evidence" value="ECO:0007669"/>
    <property type="project" value="InterPro"/>
</dbReference>